<feature type="transmembrane region" description="Helical" evidence="7">
    <location>
        <begin position="140"/>
        <end position="158"/>
    </location>
</feature>
<dbReference type="STRING" id="207559.Dde_1140"/>
<dbReference type="InterPro" id="IPR003416">
    <property type="entry name" value="MgtC/SapB/SrpB/YhiD_fam"/>
</dbReference>
<keyword evidence="4 7" id="KW-0812">Transmembrane</keyword>
<dbReference type="HOGENOM" id="CLU_079292_0_1_7"/>
<keyword evidence="3" id="KW-1003">Cell membrane</keyword>
<evidence type="ECO:0000256" key="7">
    <source>
        <dbReference type="SAM" id="Phobius"/>
    </source>
</evidence>
<evidence type="ECO:0000256" key="1">
    <source>
        <dbReference type="ARBA" id="ARBA00004651"/>
    </source>
</evidence>
<feature type="transmembrane region" description="Helical" evidence="7">
    <location>
        <begin position="86"/>
        <end position="103"/>
    </location>
</feature>
<comment type="similarity">
    <text evidence="2">Belongs to the MgtC/SapB family.</text>
</comment>
<dbReference type="Proteomes" id="UP000002710">
    <property type="component" value="Chromosome"/>
</dbReference>
<dbReference type="EMBL" id="CP000112">
    <property type="protein sequence ID" value="ABB37941.1"/>
    <property type="molecule type" value="Genomic_DNA"/>
</dbReference>
<evidence type="ECO:0000256" key="4">
    <source>
        <dbReference type="ARBA" id="ARBA00022692"/>
    </source>
</evidence>
<keyword evidence="10" id="KW-1185">Reference proteome</keyword>
<dbReference type="PRINTS" id="PR01837">
    <property type="entry name" value="MGTCSAPBPROT"/>
</dbReference>
<evidence type="ECO:0000313" key="9">
    <source>
        <dbReference type="EMBL" id="ABB37941.1"/>
    </source>
</evidence>
<dbReference type="AlphaFoldDB" id="Q313F5"/>
<feature type="domain" description="MgtC/SapB/SrpB/YhiD N-terminal" evidence="8">
    <location>
        <begin position="24"/>
        <end position="153"/>
    </location>
</feature>
<dbReference type="RefSeq" id="WP_011367165.1">
    <property type="nucleotide sequence ID" value="NC_007519.1"/>
</dbReference>
<evidence type="ECO:0000256" key="3">
    <source>
        <dbReference type="ARBA" id="ARBA00022475"/>
    </source>
</evidence>
<proteinExistence type="inferred from homology"/>
<evidence type="ECO:0000256" key="2">
    <source>
        <dbReference type="ARBA" id="ARBA00009298"/>
    </source>
</evidence>
<gene>
    <name evidence="9" type="ordered locus">Dde_1140</name>
</gene>
<evidence type="ECO:0000259" key="8">
    <source>
        <dbReference type="Pfam" id="PF02308"/>
    </source>
</evidence>
<dbReference type="PANTHER" id="PTHR33778">
    <property type="entry name" value="PROTEIN MGTC"/>
    <property type="match status" value="1"/>
</dbReference>
<feature type="transmembrane region" description="Helical" evidence="7">
    <location>
        <begin position="48"/>
        <end position="66"/>
    </location>
</feature>
<comment type="subcellular location">
    <subcellularLocation>
        <location evidence="1">Cell membrane</location>
        <topology evidence="1">Multi-pass membrane protein</topology>
    </subcellularLocation>
</comment>
<accession>Q313F5</accession>
<organism evidence="9 10">
    <name type="scientific">Oleidesulfovibrio alaskensis (strain ATCC BAA-1058 / DSM 17464 / G20)</name>
    <name type="common">Desulfovibrio alaskensis</name>
    <dbReference type="NCBI Taxonomy" id="207559"/>
    <lineage>
        <taxon>Bacteria</taxon>
        <taxon>Pseudomonadati</taxon>
        <taxon>Thermodesulfobacteriota</taxon>
        <taxon>Desulfovibrionia</taxon>
        <taxon>Desulfovibrionales</taxon>
        <taxon>Desulfovibrionaceae</taxon>
        <taxon>Oleidesulfovibrio</taxon>
    </lineage>
</organism>
<dbReference type="PANTHER" id="PTHR33778:SF1">
    <property type="entry name" value="MAGNESIUM TRANSPORTER YHID-RELATED"/>
    <property type="match status" value="1"/>
</dbReference>
<reference evidence="9 10" key="1">
    <citation type="journal article" date="2011" name="J. Bacteriol.">
        <title>Complete genome sequence and updated annotation of Desulfovibrio alaskensis G20.</title>
        <authorList>
            <person name="Hauser L.J."/>
            <person name="Land M.L."/>
            <person name="Brown S.D."/>
            <person name="Larimer F."/>
            <person name="Keller K.L."/>
            <person name="Rapp-Giles B.J."/>
            <person name="Price M.N."/>
            <person name="Lin M."/>
            <person name="Bruce D.C."/>
            <person name="Detter J.C."/>
            <person name="Tapia R."/>
            <person name="Han C.S."/>
            <person name="Goodwin L.A."/>
            <person name="Cheng J.F."/>
            <person name="Pitluck S."/>
            <person name="Copeland A."/>
            <person name="Lucas S."/>
            <person name="Nolan M."/>
            <person name="Lapidus A.L."/>
            <person name="Palumbo A.V."/>
            <person name="Wall J.D."/>
        </authorList>
    </citation>
    <scope>NUCLEOTIDE SEQUENCE [LARGE SCALE GENOMIC DNA]</scope>
    <source>
        <strain evidence="10">ATCC BAA 1058 / DSM 17464 / G20</strain>
    </source>
</reference>
<dbReference type="KEGG" id="dde:Dde_1140"/>
<feature type="transmembrane region" description="Helical" evidence="7">
    <location>
        <begin position="115"/>
        <end position="134"/>
    </location>
</feature>
<dbReference type="Pfam" id="PF02308">
    <property type="entry name" value="MgtC"/>
    <property type="match status" value="1"/>
</dbReference>
<evidence type="ECO:0000313" key="10">
    <source>
        <dbReference type="Proteomes" id="UP000002710"/>
    </source>
</evidence>
<name>Q313F5_OLEA2</name>
<dbReference type="GO" id="GO:0005886">
    <property type="term" value="C:plasma membrane"/>
    <property type="evidence" value="ECO:0007669"/>
    <property type="project" value="UniProtKB-SubCell"/>
</dbReference>
<dbReference type="InterPro" id="IPR049177">
    <property type="entry name" value="MgtC_SapB_SrpB_YhiD_N"/>
</dbReference>
<dbReference type="eggNOG" id="COG1285">
    <property type="taxonomic scope" value="Bacteria"/>
</dbReference>
<evidence type="ECO:0000256" key="5">
    <source>
        <dbReference type="ARBA" id="ARBA00022989"/>
    </source>
</evidence>
<evidence type="ECO:0000256" key="6">
    <source>
        <dbReference type="ARBA" id="ARBA00023136"/>
    </source>
</evidence>
<sequence length="244" mass="26241">MVTASTFMGLTFSVYDLMRMGQFVIAALLGGVIGYERETRGQAAGFRTNMIVAVGACLMMQMSLLIPEMFRTWGVESVVRVDPGRIASYAIASIGFVGGGAILKGRGSVHGLTTAASLWIVTGIGLAVGAGLILPAILATFVVVTILFFLPTFVGRFVRRSTRMTLTLCLYGTDITVMELMPVLQRYEAFAIQPVGYEHNVDSGMTTFVFRVRGSEHAGWSAMASSLRQLDGLASLHMEEAPVP</sequence>
<keyword evidence="6 7" id="KW-0472">Membrane</keyword>
<protein>
    <submittedName>
        <fullName evidence="9">MgtC/SapB transporter</fullName>
    </submittedName>
</protein>
<keyword evidence="5 7" id="KW-1133">Transmembrane helix</keyword>
<feature type="transmembrane region" description="Helical" evidence="7">
    <location>
        <begin position="20"/>
        <end position="36"/>
    </location>
</feature>